<protein>
    <submittedName>
        <fullName evidence="3">PAP2 superfamily protein</fullName>
    </submittedName>
</protein>
<dbReference type="SUPFAM" id="SSF48317">
    <property type="entry name" value="Acid phosphatase/Vanadium-dependent haloperoxidase"/>
    <property type="match status" value="1"/>
</dbReference>
<sequence>MKKILKSLFFLFGTTLFLISCDPTNGPEQITTPNASVYSSDLVYDWGNLILILSRDTPGFSPPVVARAMGYIGIGLYESVLPGMPEYKTLQGQLSAFPVGTVPQATIGEQYNWDLVANSALARIVANVFPNASGENKAAISQMEADWIEKYTSEELAIKERSIAYGSLVGEAMADFADSDTYQEAYANNFPSTYTPPTTPGSWEPTLPDYNPALQPYWKDARIWLTENREGTLPVPPPPFSTESGSQFFEEANEVYHVVNNLTPAQKTIADFWSDDPQRTSTPGGHSFSIALSVLKKEQASLELTVVTLAKLGIAINDAFISCWNAKYTYNLIRPITYVHRYIDDTWTIPLNTPPFPEYSSGHSVQSSATAQVLTDIFGENYGFTDNMHVSRGDIDGSPRSYNSFFEFANEAAMSRLYGGIHFRAGIEVGLTQGIEVGKNVGKIKFK</sequence>
<dbReference type="Gene3D" id="1.10.606.20">
    <property type="match status" value="1"/>
</dbReference>
<dbReference type="OrthoDB" id="7793240at2"/>
<dbReference type="PROSITE" id="PS51257">
    <property type="entry name" value="PROKAR_LIPOPROTEIN"/>
    <property type="match status" value="1"/>
</dbReference>
<dbReference type="EMBL" id="FPBF01000010">
    <property type="protein sequence ID" value="SFU19237.1"/>
    <property type="molecule type" value="Genomic_DNA"/>
</dbReference>
<dbReference type="InterPro" id="IPR036938">
    <property type="entry name" value="PAP2/HPO_sf"/>
</dbReference>
<reference evidence="4" key="1">
    <citation type="submission" date="2016-10" db="EMBL/GenBank/DDBJ databases">
        <authorList>
            <person name="Varghese N."/>
            <person name="Submissions S."/>
        </authorList>
    </citation>
    <scope>NUCLEOTIDE SEQUENCE [LARGE SCALE GENOMIC DNA]</scope>
    <source>
        <strain evidence="4">DSM 23445</strain>
    </source>
</reference>
<dbReference type="InterPro" id="IPR052559">
    <property type="entry name" value="V-haloperoxidase"/>
</dbReference>
<feature type="chain" id="PRO_5011607764" evidence="1">
    <location>
        <begin position="21"/>
        <end position="447"/>
    </location>
</feature>
<feature type="signal peptide" evidence="1">
    <location>
        <begin position="1"/>
        <end position="20"/>
    </location>
</feature>
<dbReference type="CDD" id="cd03398">
    <property type="entry name" value="PAP2_haloperoxidase"/>
    <property type="match status" value="1"/>
</dbReference>
<dbReference type="PANTHER" id="PTHR34599">
    <property type="entry name" value="PEROXIDASE-RELATED"/>
    <property type="match status" value="1"/>
</dbReference>
<organism evidence="3 4">
    <name type="scientific">Algoriphagus locisalis</name>
    <dbReference type="NCBI Taxonomy" id="305507"/>
    <lineage>
        <taxon>Bacteria</taxon>
        <taxon>Pseudomonadati</taxon>
        <taxon>Bacteroidota</taxon>
        <taxon>Cytophagia</taxon>
        <taxon>Cytophagales</taxon>
        <taxon>Cyclobacteriaceae</taxon>
        <taxon>Algoriphagus</taxon>
    </lineage>
</organism>
<dbReference type="Pfam" id="PF01569">
    <property type="entry name" value="PAP2"/>
    <property type="match status" value="1"/>
</dbReference>
<keyword evidence="1" id="KW-0732">Signal</keyword>
<keyword evidence="4" id="KW-1185">Reference proteome</keyword>
<gene>
    <name evidence="3" type="ORF">SAMN04489724_0124</name>
</gene>
<dbReference type="AlphaFoldDB" id="A0A1I7E5L1"/>
<dbReference type="RefSeq" id="WP_091698168.1">
    <property type="nucleotide sequence ID" value="NZ_FPBF01000010.1"/>
</dbReference>
<feature type="domain" description="Phosphatidic acid phosphatase type 2/haloperoxidase" evidence="2">
    <location>
        <begin position="323"/>
        <end position="435"/>
    </location>
</feature>
<evidence type="ECO:0000259" key="2">
    <source>
        <dbReference type="Pfam" id="PF01569"/>
    </source>
</evidence>
<dbReference type="Proteomes" id="UP000199673">
    <property type="component" value="Unassembled WGS sequence"/>
</dbReference>
<accession>A0A1I7E5L1</accession>
<name>A0A1I7E5L1_9BACT</name>
<dbReference type="InterPro" id="IPR000326">
    <property type="entry name" value="PAP2/HPO"/>
</dbReference>
<dbReference type="PANTHER" id="PTHR34599:SF1">
    <property type="entry name" value="PHOSPHATIDIC ACID PHOSPHATASE TYPE 2_HALOPEROXIDASE DOMAIN-CONTAINING PROTEIN"/>
    <property type="match status" value="1"/>
</dbReference>
<proteinExistence type="predicted"/>
<evidence type="ECO:0000256" key="1">
    <source>
        <dbReference type="SAM" id="SignalP"/>
    </source>
</evidence>
<evidence type="ECO:0000313" key="4">
    <source>
        <dbReference type="Proteomes" id="UP000199673"/>
    </source>
</evidence>
<dbReference type="STRING" id="305507.SAMN04489724_0124"/>
<evidence type="ECO:0000313" key="3">
    <source>
        <dbReference type="EMBL" id="SFU19237.1"/>
    </source>
</evidence>